<reference evidence="2 3" key="1">
    <citation type="journal article" date="2023" name="Plants (Basel)">
        <title>Bridging the Gap: Combining Genomics and Transcriptomics Approaches to Understand Stylosanthes scabra, an Orphan Legume from the Brazilian Caatinga.</title>
        <authorList>
            <person name="Ferreira-Neto J.R.C."/>
            <person name="da Silva M.D."/>
            <person name="Binneck E."/>
            <person name="de Melo N.F."/>
            <person name="da Silva R.H."/>
            <person name="de Melo A.L.T.M."/>
            <person name="Pandolfi V."/>
            <person name="Bustamante F.O."/>
            <person name="Brasileiro-Vidal A.C."/>
            <person name="Benko-Iseppon A.M."/>
        </authorList>
    </citation>
    <scope>NUCLEOTIDE SEQUENCE [LARGE SCALE GENOMIC DNA]</scope>
    <source>
        <tissue evidence="2">Leaves</tissue>
    </source>
</reference>
<gene>
    <name evidence="2" type="ORF">PIB30_040149</name>
</gene>
<dbReference type="EMBL" id="JASCZI010151250">
    <property type="protein sequence ID" value="MED6171374.1"/>
    <property type="molecule type" value="Genomic_DNA"/>
</dbReference>
<proteinExistence type="predicted"/>
<comment type="caution">
    <text evidence="2">The sequence shown here is derived from an EMBL/GenBank/DDBJ whole genome shotgun (WGS) entry which is preliminary data.</text>
</comment>
<sequence length="87" mass="10183">MSELLLFCQGGSWFVFAVADWEALKRWAPSTWRRGSMKRLQCKRRQHQKRNHEENHFTEGASHVDYGRRKSAPSNVACQTHLIMVPV</sequence>
<evidence type="ECO:0000313" key="3">
    <source>
        <dbReference type="Proteomes" id="UP001341840"/>
    </source>
</evidence>
<evidence type="ECO:0000313" key="2">
    <source>
        <dbReference type="EMBL" id="MED6171374.1"/>
    </source>
</evidence>
<feature type="region of interest" description="Disordered" evidence="1">
    <location>
        <begin position="39"/>
        <end position="73"/>
    </location>
</feature>
<feature type="compositionally biased region" description="Basic residues" evidence="1">
    <location>
        <begin position="39"/>
        <end position="50"/>
    </location>
</feature>
<organism evidence="2 3">
    <name type="scientific">Stylosanthes scabra</name>
    <dbReference type="NCBI Taxonomy" id="79078"/>
    <lineage>
        <taxon>Eukaryota</taxon>
        <taxon>Viridiplantae</taxon>
        <taxon>Streptophyta</taxon>
        <taxon>Embryophyta</taxon>
        <taxon>Tracheophyta</taxon>
        <taxon>Spermatophyta</taxon>
        <taxon>Magnoliopsida</taxon>
        <taxon>eudicotyledons</taxon>
        <taxon>Gunneridae</taxon>
        <taxon>Pentapetalae</taxon>
        <taxon>rosids</taxon>
        <taxon>fabids</taxon>
        <taxon>Fabales</taxon>
        <taxon>Fabaceae</taxon>
        <taxon>Papilionoideae</taxon>
        <taxon>50 kb inversion clade</taxon>
        <taxon>dalbergioids sensu lato</taxon>
        <taxon>Dalbergieae</taxon>
        <taxon>Pterocarpus clade</taxon>
        <taxon>Stylosanthes</taxon>
    </lineage>
</organism>
<protein>
    <recommendedName>
        <fullName evidence="4">Secreted protein</fullName>
    </recommendedName>
</protein>
<keyword evidence="3" id="KW-1185">Reference proteome</keyword>
<name>A0ABU6VE41_9FABA</name>
<evidence type="ECO:0000256" key="1">
    <source>
        <dbReference type="SAM" id="MobiDB-lite"/>
    </source>
</evidence>
<evidence type="ECO:0008006" key="4">
    <source>
        <dbReference type="Google" id="ProtNLM"/>
    </source>
</evidence>
<dbReference type="Proteomes" id="UP001341840">
    <property type="component" value="Unassembled WGS sequence"/>
</dbReference>
<accession>A0ABU6VE41</accession>